<evidence type="ECO:0000313" key="3">
    <source>
        <dbReference type="Proteomes" id="UP001215280"/>
    </source>
</evidence>
<gene>
    <name evidence="2" type="ORF">DFH07DRAFT_778598</name>
</gene>
<proteinExistence type="predicted"/>
<evidence type="ECO:0000256" key="1">
    <source>
        <dbReference type="SAM" id="Phobius"/>
    </source>
</evidence>
<protein>
    <submittedName>
        <fullName evidence="2">Uncharacterized protein</fullName>
    </submittedName>
</protein>
<dbReference type="Proteomes" id="UP001215280">
    <property type="component" value="Unassembled WGS sequence"/>
</dbReference>
<keyword evidence="1" id="KW-0812">Transmembrane</keyword>
<organism evidence="2 3">
    <name type="scientific">Mycena maculata</name>
    <dbReference type="NCBI Taxonomy" id="230809"/>
    <lineage>
        <taxon>Eukaryota</taxon>
        <taxon>Fungi</taxon>
        <taxon>Dikarya</taxon>
        <taxon>Basidiomycota</taxon>
        <taxon>Agaricomycotina</taxon>
        <taxon>Agaricomycetes</taxon>
        <taxon>Agaricomycetidae</taxon>
        <taxon>Agaricales</taxon>
        <taxon>Marasmiineae</taxon>
        <taxon>Mycenaceae</taxon>
        <taxon>Mycena</taxon>
    </lineage>
</organism>
<dbReference type="AlphaFoldDB" id="A0AAD7IDR5"/>
<accession>A0AAD7IDR5</accession>
<reference evidence="2" key="1">
    <citation type="submission" date="2023-03" db="EMBL/GenBank/DDBJ databases">
        <title>Massive genome expansion in bonnet fungi (Mycena s.s.) driven by repeated elements and novel gene families across ecological guilds.</title>
        <authorList>
            <consortium name="Lawrence Berkeley National Laboratory"/>
            <person name="Harder C.B."/>
            <person name="Miyauchi S."/>
            <person name="Viragh M."/>
            <person name="Kuo A."/>
            <person name="Thoen E."/>
            <person name="Andreopoulos B."/>
            <person name="Lu D."/>
            <person name="Skrede I."/>
            <person name="Drula E."/>
            <person name="Henrissat B."/>
            <person name="Morin E."/>
            <person name="Kohler A."/>
            <person name="Barry K."/>
            <person name="LaButti K."/>
            <person name="Morin E."/>
            <person name="Salamov A."/>
            <person name="Lipzen A."/>
            <person name="Mereny Z."/>
            <person name="Hegedus B."/>
            <person name="Baldrian P."/>
            <person name="Stursova M."/>
            <person name="Weitz H."/>
            <person name="Taylor A."/>
            <person name="Grigoriev I.V."/>
            <person name="Nagy L.G."/>
            <person name="Martin F."/>
            <person name="Kauserud H."/>
        </authorList>
    </citation>
    <scope>NUCLEOTIDE SEQUENCE</scope>
    <source>
        <strain evidence="2">CBHHK188m</strain>
    </source>
</reference>
<comment type="caution">
    <text evidence="2">The sequence shown here is derived from an EMBL/GenBank/DDBJ whole genome shotgun (WGS) entry which is preliminary data.</text>
</comment>
<keyword evidence="1" id="KW-1133">Transmembrane helix</keyword>
<dbReference type="EMBL" id="JARJLG010000130">
    <property type="protein sequence ID" value="KAJ7739771.1"/>
    <property type="molecule type" value="Genomic_DNA"/>
</dbReference>
<feature type="transmembrane region" description="Helical" evidence="1">
    <location>
        <begin position="86"/>
        <end position="107"/>
    </location>
</feature>
<evidence type="ECO:0000313" key="2">
    <source>
        <dbReference type="EMBL" id="KAJ7739771.1"/>
    </source>
</evidence>
<keyword evidence="3" id="KW-1185">Reference proteome</keyword>
<sequence>MLEPEQVLPPIIIDELVPRRMQHTFRPLGSRPFTASPPGLKYTIYDVNTAISLKIAAWASTGIESILINGLPAHTSSNHVASNNFFSYHVCYIHATSLALTSTIWYFR</sequence>
<name>A0AAD7IDR5_9AGAR</name>
<keyword evidence="1" id="KW-0472">Membrane</keyword>